<feature type="compositionally biased region" description="Basic and acidic residues" evidence="1">
    <location>
        <begin position="1"/>
        <end position="45"/>
    </location>
</feature>
<name>A0A8T1BP27_9STRA</name>
<protein>
    <submittedName>
        <fullName evidence="2">Uncharacterized protein</fullName>
    </submittedName>
</protein>
<proteinExistence type="predicted"/>
<evidence type="ECO:0000256" key="1">
    <source>
        <dbReference type="SAM" id="MobiDB-lite"/>
    </source>
</evidence>
<dbReference type="Proteomes" id="UP000774804">
    <property type="component" value="Unassembled WGS sequence"/>
</dbReference>
<dbReference type="VEuPathDB" id="FungiDB:PC110_g6198"/>
<gene>
    <name evidence="2" type="ORF">PC115_g14450</name>
    <name evidence="3" type="ORF">PC117_g16083</name>
</gene>
<dbReference type="Proteomes" id="UP000736787">
    <property type="component" value="Unassembled WGS sequence"/>
</dbReference>
<dbReference type="AlphaFoldDB" id="A0A8T1BP27"/>
<evidence type="ECO:0000313" key="4">
    <source>
        <dbReference type="Proteomes" id="UP000774804"/>
    </source>
</evidence>
<feature type="region of interest" description="Disordered" evidence="1">
    <location>
        <begin position="1"/>
        <end position="113"/>
    </location>
</feature>
<organism evidence="2 4">
    <name type="scientific">Phytophthora cactorum</name>
    <dbReference type="NCBI Taxonomy" id="29920"/>
    <lineage>
        <taxon>Eukaryota</taxon>
        <taxon>Sar</taxon>
        <taxon>Stramenopiles</taxon>
        <taxon>Oomycota</taxon>
        <taxon>Peronosporomycetes</taxon>
        <taxon>Peronosporales</taxon>
        <taxon>Peronosporaceae</taxon>
        <taxon>Phytophthora</taxon>
    </lineage>
</organism>
<sequence length="113" mass="11915">MRGERASSEGEAMRTSGEDERTACEGEDEDKRAACEGECERRASEDEPAGATAASGSTVITVGTYPSPKQPGRSVGTADQTNARNDESSGRARSRRGMAATLGRWVSDTELEG</sequence>
<evidence type="ECO:0000313" key="3">
    <source>
        <dbReference type="EMBL" id="KAG2922039.1"/>
    </source>
</evidence>
<dbReference type="EMBL" id="RCMI01000552">
    <property type="protein sequence ID" value="KAG2905950.1"/>
    <property type="molecule type" value="Genomic_DNA"/>
</dbReference>
<accession>A0A8T1BP27</accession>
<reference evidence="2" key="1">
    <citation type="submission" date="2018-10" db="EMBL/GenBank/DDBJ databases">
        <title>Effector identification in a new, highly contiguous assembly of the strawberry crown rot pathogen Phytophthora cactorum.</title>
        <authorList>
            <person name="Armitage A.D."/>
            <person name="Nellist C.F."/>
            <person name="Bates H."/>
            <person name="Vickerstaff R.J."/>
            <person name="Harrison R.J."/>
        </authorList>
    </citation>
    <scope>NUCLEOTIDE SEQUENCE</scope>
    <source>
        <strain evidence="2">4032</strain>
        <strain evidence="3">4040</strain>
    </source>
</reference>
<dbReference type="EMBL" id="RCMK01000558">
    <property type="protein sequence ID" value="KAG2922039.1"/>
    <property type="molecule type" value="Genomic_DNA"/>
</dbReference>
<evidence type="ECO:0000313" key="2">
    <source>
        <dbReference type="EMBL" id="KAG2905950.1"/>
    </source>
</evidence>
<comment type="caution">
    <text evidence="2">The sequence shown here is derived from an EMBL/GenBank/DDBJ whole genome shotgun (WGS) entry which is preliminary data.</text>
</comment>